<dbReference type="PROSITE" id="PS01031">
    <property type="entry name" value="SHSP"/>
    <property type="match status" value="1"/>
</dbReference>
<comment type="caution">
    <text evidence="5">The sequence shown here is derived from an EMBL/GenBank/DDBJ whole genome shotgun (WGS) entry which is preliminary data.</text>
</comment>
<dbReference type="InterPro" id="IPR008978">
    <property type="entry name" value="HSP20-like_chaperone"/>
</dbReference>
<dbReference type="PROSITE" id="PS51203">
    <property type="entry name" value="CS"/>
    <property type="match status" value="1"/>
</dbReference>
<dbReference type="AlphaFoldDB" id="A0A7J3ZIG7"/>
<evidence type="ECO:0000256" key="1">
    <source>
        <dbReference type="PROSITE-ProRule" id="PRU00285"/>
    </source>
</evidence>
<gene>
    <name evidence="5" type="ORF">ENM78_00530</name>
</gene>
<protein>
    <submittedName>
        <fullName evidence="5">Hsp20/alpha crystallin family protein</fullName>
    </submittedName>
</protein>
<dbReference type="Pfam" id="PF00011">
    <property type="entry name" value="HSP20"/>
    <property type="match status" value="1"/>
</dbReference>
<dbReference type="EMBL" id="DRZC01000010">
    <property type="protein sequence ID" value="HHQ79941.1"/>
    <property type="molecule type" value="Genomic_DNA"/>
</dbReference>
<name>A0A7J3ZIG7_9CREN</name>
<dbReference type="CDD" id="cd06464">
    <property type="entry name" value="ACD_sHsps-like"/>
    <property type="match status" value="1"/>
</dbReference>
<dbReference type="NCBIfam" id="NF041800">
    <property type="entry name" value="Hsp20"/>
    <property type="match status" value="1"/>
</dbReference>
<evidence type="ECO:0000259" key="3">
    <source>
        <dbReference type="PROSITE" id="PS01031"/>
    </source>
</evidence>
<evidence type="ECO:0000256" key="2">
    <source>
        <dbReference type="RuleBase" id="RU003616"/>
    </source>
</evidence>
<feature type="domain" description="CS" evidence="4">
    <location>
        <begin position="81"/>
        <end position="174"/>
    </location>
</feature>
<proteinExistence type="inferred from homology"/>
<feature type="domain" description="SHSP" evidence="3">
    <location>
        <begin position="76"/>
        <end position="174"/>
    </location>
</feature>
<comment type="similarity">
    <text evidence="1 2">Belongs to the small heat shock protein (HSP20) family.</text>
</comment>
<dbReference type="Gene3D" id="2.60.40.790">
    <property type="match status" value="1"/>
</dbReference>
<accession>A0A7J3ZIG7</accession>
<organism evidence="5">
    <name type="scientific">Fervidicoccus fontis</name>
    <dbReference type="NCBI Taxonomy" id="683846"/>
    <lineage>
        <taxon>Archaea</taxon>
        <taxon>Thermoproteota</taxon>
        <taxon>Thermoprotei</taxon>
        <taxon>Fervidicoccales</taxon>
        <taxon>Fervidicoccaceae</taxon>
        <taxon>Fervidicoccus</taxon>
    </lineage>
</organism>
<evidence type="ECO:0000259" key="4">
    <source>
        <dbReference type="PROSITE" id="PS51203"/>
    </source>
</evidence>
<reference evidence="5" key="1">
    <citation type="journal article" date="2020" name="mSystems">
        <title>Genome- and Community-Level Interaction Insights into Carbon Utilization and Element Cycling Functions of Hydrothermarchaeota in Hydrothermal Sediment.</title>
        <authorList>
            <person name="Zhou Z."/>
            <person name="Liu Y."/>
            <person name="Xu W."/>
            <person name="Pan J."/>
            <person name="Luo Z.H."/>
            <person name="Li M."/>
        </authorList>
    </citation>
    <scope>NUCLEOTIDE SEQUENCE [LARGE SCALE GENOMIC DNA]</scope>
    <source>
        <strain evidence="5">SpSt-1116</strain>
    </source>
</reference>
<evidence type="ECO:0000313" key="5">
    <source>
        <dbReference type="EMBL" id="HHQ79941.1"/>
    </source>
</evidence>
<dbReference type="InterPro" id="IPR007052">
    <property type="entry name" value="CS_dom"/>
</dbReference>
<dbReference type="InterPro" id="IPR002068">
    <property type="entry name" value="A-crystallin/Hsp20_dom"/>
</dbReference>
<sequence>MPRRRRSFFDIFEDLFEEMEELRRRIEEEFFRFAIPEELKEERFGPLLYGVRIEIGPDGIPKIQEFGNVKRVGVRPKISEEREPLVDVYEEEDKIVVVAEMPGVERDKISVKATENKVTIRASNEQRRYYKEIELPKPVKPETAKAQYRNGVLEVKVEKQVKEKKEEGIDIRVE</sequence>
<dbReference type="SUPFAM" id="SSF49764">
    <property type="entry name" value="HSP20-like chaperones"/>
    <property type="match status" value="1"/>
</dbReference>